<dbReference type="PANTHER" id="PTHR42791:SF1">
    <property type="entry name" value="N-ACETYLTRANSFERASE DOMAIN-CONTAINING PROTEIN"/>
    <property type="match status" value="1"/>
</dbReference>
<protein>
    <recommendedName>
        <fullName evidence="1">N-acetyltransferase domain-containing protein</fullName>
    </recommendedName>
</protein>
<dbReference type="PROSITE" id="PS51186">
    <property type="entry name" value="GNAT"/>
    <property type="match status" value="1"/>
</dbReference>
<dbReference type="InterPro" id="IPR000182">
    <property type="entry name" value="GNAT_dom"/>
</dbReference>
<reference evidence="2" key="1">
    <citation type="submission" date="2021-02" db="EMBL/GenBank/DDBJ databases">
        <title>Genome sequence Cadophora malorum strain M34.</title>
        <authorList>
            <person name="Stefanovic E."/>
            <person name="Vu D."/>
            <person name="Scully C."/>
            <person name="Dijksterhuis J."/>
            <person name="Roader J."/>
            <person name="Houbraken J."/>
        </authorList>
    </citation>
    <scope>NUCLEOTIDE SEQUENCE</scope>
    <source>
        <strain evidence="2">M34</strain>
    </source>
</reference>
<comment type="caution">
    <text evidence="2">The sequence shown here is derived from an EMBL/GenBank/DDBJ whole genome shotgun (WGS) entry which is preliminary data.</text>
</comment>
<dbReference type="InterPro" id="IPR052523">
    <property type="entry name" value="Trichothecene_AcTrans"/>
</dbReference>
<evidence type="ECO:0000259" key="1">
    <source>
        <dbReference type="PROSITE" id="PS51186"/>
    </source>
</evidence>
<dbReference type="Proteomes" id="UP000664132">
    <property type="component" value="Unassembled WGS sequence"/>
</dbReference>
<keyword evidence="3" id="KW-1185">Reference proteome</keyword>
<accession>A0A8H7TGZ0</accession>
<dbReference type="Gene3D" id="3.40.630.30">
    <property type="match status" value="1"/>
</dbReference>
<dbReference type="AlphaFoldDB" id="A0A8H7TGZ0"/>
<evidence type="ECO:0000313" key="3">
    <source>
        <dbReference type="Proteomes" id="UP000664132"/>
    </source>
</evidence>
<gene>
    <name evidence="2" type="ORF">IFR04_008219</name>
</gene>
<sequence>MVYKTISASIDDAEEISALMLSVSTSPRLNLEFAKCRIEDRQEWITNGIRSELAACEACGEDATALKVVVTLPGEKEVIVGFAIWVWSDKAYTSINSAREANPLPGGINLALRQTFSSRMTKMESDHRPKGPCFGTQIPILPAVLGQLAASLSHQRRGIGAGLVQLGLNKAEREGMACYLSGAPMGVPLYRQLGFEEVGRLEIPLRDFGGSGTHVHVAMIRRANANILRSSGNGSEDSARRAQADGAERNCGLVPLQY</sequence>
<dbReference type="InterPro" id="IPR016181">
    <property type="entry name" value="Acyl_CoA_acyltransferase"/>
</dbReference>
<dbReference type="GO" id="GO:0016747">
    <property type="term" value="F:acyltransferase activity, transferring groups other than amino-acyl groups"/>
    <property type="evidence" value="ECO:0007669"/>
    <property type="project" value="InterPro"/>
</dbReference>
<evidence type="ECO:0000313" key="2">
    <source>
        <dbReference type="EMBL" id="KAG4418683.1"/>
    </source>
</evidence>
<organism evidence="2 3">
    <name type="scientific">Cadophora malorum</name>
    <dbReference type="NCBI Taxonomy" id="108018"/>
    <lineage>
        <taxon>Eukaryota</taxon>
        <taxon>Fungi</taxon>
        <taxon>Dikarya</taxon>
        <taxon>Ascomycota</taxon>
        <taxon>Pezizomycotina</taxon>
        <taxon>Leotiomycetes</taxon>
        <taxon>Helotiales</taxon>
        <taxon>Ploettnerulaceae</taxon>
        <taxon>Cadophora</taxon>
    </lineage>
</organism>
<name>A0A8H7TGZ0_9HELO</name>
<feature type="domain" description="N-acetyltransferase" evidence="1">
    <location>
        <begin position="69"/>
        <end position="224"/>
    </location>
</feature>
<dbReference type="SUPFAM" id="SSF55729">
    <property type="entry name" value="Acyl-CoA N-acyltransferases (Nat)"/>
    <property type="match status" value="1"/>
</dbReference>
<dbReference type="OrthoDB" id="4738875at2759"/>
<proteinExistence type="predicted"/>
<dbReference type="PANTHER" id="PTHR42791">
    <property type="entry name" value="GNAT FAMILY ACETYLTRANSFERASE"/>
    <property type="match status" value="1"/>
</dbReference>
<dbReference type="EMBL" id="JAFJYH010000123">
    <property type="protein sequence ID" value="KAG4418683.1"/>
    <property type="molecule type" value="Genomic_DNA"/>
</dbReference>